<protein>
    <submittedName>
        <fullName evidence="1">Cold-shock protein</fullName>
    </submittedName>
</protein>
<sequence>MASNEMGPKVSGMGYDLRQDRSAGVADETATDLIEISGTIKWFDVSKGFGFIVPDDGSADVLIHVTCLRRDGYQTAYEGARVVCEATHRSKGMQVFRILSMDESTAIHPAQMPPPRTHVTVTPTSGLERAMVKWFNRLRGFGFLSRGEGTPDIFVHMETLRRYGMTELRPGQTVLVRFGPGPKGLMAAEVQPDGGPHGPASH</sequence>
<dbReference type="SMART" id="SM00357">
    <property type="entry name" value="CSP"/>
    <property type="match status" value="2"/>
</dbReference>
<dbReference type="CDD" id="cd04458">
    <property type="entry name" value="CSP_CDS"/>
    <property type="match status" value="2"/>
</dbReference>
<dbReference type="PANTHER" id="PTHR11544">
    <property type="entry name" value="COLD SHOCK DOMAIN CONTAINING PROTEINS"/>
    <property type="match status" value="1"/>
</dbReference>
<dbReference type="Pfam" id="PF00313">
    <property type="entry name" value="CSD"/>
    <property type="match status" value="2"/>
</dbReference>
<dbReference type="STRING" id="1235591.CAK95_24615"/>
<dbReference type="SUPFAM" id="SSF50249">
    <property type="entry name" value="Nucleic acid-binding proteins"/>
    <property type="match status" value="2"/>
</dbReference>
<dbReference type="Proteomes" id="UP000194137">
    <property type="component" value="Chromosome"/>
</dbReference>
<dbReference type="GO" id="GO:0003676">
    <property type="term" value="F:nucleic acid binding"/>
    <property type="evidence" value="ECO:0007669"/>
    <property type="project" value="InterPro"/>
</dbReference>
<dbReference type="KEGG" id="psin:CAK95_24615"/>
<keyword evidence="2" id="KW-1185">Reference proteome</keyword>
<organism evidence="1 2">
    <name type="scientific">Pseudorhodoplanes sinuspersici</name>
    <dbReference type="NCBI Taxonomy" id="1235591"/>
    <lineage>
        <taxon>Bacteria</taxon>
        <taxon>Pseudomonadati</taxon>
        <taxon>Pseudomonadota</taxon>
        <taxon>Alphaproteobacteria</taxon>
        <taxon>Hyphomicrobiales</taxon>
        <taxon>Pseudorhodoplanes</taxon>
    </lineage>
</organism>
<name>A0A1W6ZX81_9HYPH</name>
<dbReference type="OrthoDB" id="9791685at2"/>
<dbReference type="PRINTS" id="PR00050">
    <property type="entry name" value="COLDSHOCK"/>
</dbReference>
<dbReference type="InterPro" id="IPR012340">
    <property type="entry name" value="NA-bd_OB-fold"/>
</dbReference>
<gene>
    <name evidence="1" type="ORF">CAK95_24615</name>
</gene>
<dbReference type="InterPro" id="IPR002059">
    <property type="entry name" value="CSP_DNA-bd"/>
</dbReference>
<accession>A0A1W6ZX81</accession>
<evidence type="ECO:0000313" key="1">
    <source>
        <dbReference type="EMBL" id="ARQ01926.1"/>
    </source>
</evidence>
<proteinExistence type="predicted"/>
<dbReference type="Gene3D" id="2.40.50.140">
    <property type="entry name" value="Nucleic acid-binding proteins"/>
    <property type="match status" value="2"/>
</dbReference>
<evidence type="ECO:0000313" key="2">
    <source>
        <dbReference type="Proteomes" id="UP000194137"/>
    </source>
</evidence>
<dbReference type="InterPro" id="IPR050181">
    <property type="entry name" value="Cold_shock_domain"/>
</dbReference>
<reference evidence="1 2" key="1">
    <citation type="submission" date="2017-05" db="EMBL/GenBank/DDBJ databases">
        <title>Full genome sequence of Pseudorhodoplanes sinuspersici.</title>
        <authorList>
            <person name="Dastgheib S.M.M."/>
            <person name="Shavandi M."/>
            <person name="Tirandaz H."/>
        </authorList>
    </citation>
    <scope>NUCLEOTIDE SEQUENCE [LARGE SCALE GENOMIC DNA]</scope>
    <source>
        <strain evidence="1 2">RIPI110</strain>
    </source>
</reference>
<dbReference type="PROSITE" id="PS51857">
    <property type="entry name" value="CSD_2"/>
    <property type="match status" value="2"/>
</dbReference>
<dbReference type="EMBL" id="CP021112">
    <property type="protein sequence ID" value="ARQ01926.1"/>
    <property type="molecule type" value="Genomic_DNA"/>
</dbReference>
<dbReference type="AlphaFoldDB" id="A0A1W6ZX81"/>
<dbReference type="InterPro" id="IPR011129">
    <property type="entry name" value="CSD"/>
</dbReference>
<dbReference type="RefSeq" id="WP_086090321.1">
    <property type="nucleotide sequence ID" value="NZ_CP021112.1"/>
</dbReference>
<dbReference type="GO" id="GO:0005829">
    <property type="term" value="C:cytosol"/>
    <property type="evidence" value="ECO:0007669"/>
    <property type="project" value="UniProtKB-ARBA"/>
</dbReference>